<comment type="caution">
    <text evidence="9">The sequence shown here is derived from an EMBL/GenBank/DDBJ whole genome shotgun (WGS) entry which is preliminary data.</text>
</comment>
<keyword evidence="6" id="KW-0812">Transmembrane</keyword>
<reference evidence="9" key="2">
    <citation type="submission" date="2020-09" db="EMBL/GenBank/DDBJ databases">
        <authorList>
            <person name="Sun Q."/>
            <person name="Kim S."/>
        </authorList>
    </citation>
    <scope>NUCLEOTIDE SEQUENCE</scope>
    <source>
        <strain evidence="9">KCTC 23310</strain>
    </source>
</reference>
<dbReference type="InterPro" id="IPR025993">
    <property type="entry name" value="Ceramide_glucosylTrfase"/>
</dbReference>
<dbReference type="Proteomes" id="UP000638981">
    <property type="component" value="Unassembled WGS sequence"/>
</dbReference>
<dbReference type="PANTHER" id="PTHR12726">
    <property type="entry name" value="CERAMIDE GLUCOSYLTRANSFERASE"/>
    <property type="match status" value="1"/>
</dbReference>
<comment type="pathway">
    <text evidence="3">Sphingolipid metabolism.</text>
</comment>
<protein>
    <submittedName>
        <fullName evidence="9">Ceramide glucosyltransferase</fullName>
    </submittedName>
</protein>
<accession>A0A918TXI5</accession>
<evidence type="ECO:0000256" key="5">
    <source>
        <dbReference type="ARBA" id="ARBA00022679"/>
    </source>
</evidence>
<keyword evidence="4" id="KW-0328">Glycosyltransferase</keyword>
<name>A0A918TXI5_9RHOB</name>
<keyword evidence="10" id="KW-1185">Reference proteome</keyword>
<evidence type="ECO:0000256" key="6">
    <source>
        <dbReference type="ARBA" id="ARBA00022692"/>
    </source>
</evidence>
<comment type="pathway">
    <text evidence="2">Lipid metabolism; sphingolipid metabolism.</text>
</comment>
<reference evidence="9" key="1">
    <citation type="journal article" date="2014" name="Int. J. Syst. Evol. Microbiol.">
        <title>Complete genome sequence of Corynebacterium casei LMG S-19264T (=DSM 44701T), isolated from a smear-ripened cheese.</title>
        <authorList>
            <consortium name="US DOE Joint Genome Institute (JGI-PGF)"/>
            <person name="Walter F."/>
            <person name="Albersmeier A."/>
            <person name="Kalinowski J."/>
            <person name="Ruckert C."/>
        </authorList>
    </citation>
    <scope>NUCLEOTIDE SEQUENCE</scope>
    <source>
        <strain evidence="9">KCTC 23310</strain>
    </source>
</reference>
<comment type="subcellular location">
    <subcellularLocation>
        <location evidence="1">Membrane</location>
        <topology evidence="1">Multi-pass membrane protein</topology>
    </subcellularLocation>
</comment>
<keyword evidence="8" id="KW-0472">Membrane</keyword>
<evidence type="ECO:0000256" key="1">
    <source>
        <dbReference type="ARBA" id="ARBA00004141"/>
    </source>
</evidence>
<keyword evidence="5" id="KW-0808">Transferase</keyword>
<organism evidence="9 10">
    <name type="scientific">Neogemmobacter tilapiae</name>
    <dbReference type="NCBI Taxonomy" id="875041"/>
    <lineage>
        <taxon>Bacteria</taxon>
        <taxon>Pseudomonadati</taxon>
        <taxon>Pseudomonadota</taxon>
        <taxon>Alphaproteobacteria</taxon>
        <taxon>Rhodobacterales</taxon>
        <taxon>Paracoccaceae</taxon>
        <taxon>Neogemmobacter</taxon>
    </lineage>
</organism>
<dbReference type="CDD" id="cd02520">
    <property type="entry name" value="Glucosylceramide_synthase"/>
    <property type="match status" value="1"/>
</dbReference>
<dbReference type="SUPFAM" id="SSF53448">
    <property type="entry name" value="Nucleotide-diphospho-sugar transferases"/>
    <property type="match status" value="1"/>
</dbReference>
<dbReference type="GO" id="GO:0008120">
    <property type="term" value="F:ceramide glucosyltransferase activity"/>
    <property type="evidence" value="ECO:0007669"/>
    <property type="project" value="TreeGrafter"/>
</dbReference>
<evidence type="ECO:0000256" key="4">
    <source>
        <dbReference type="ARBA" id="ARBA00022676"/>
    </source>
</evidence>
<dbReference type="PANTHER" id="PTHR12726:SF0">
    <property type="entry name" value="CERAMIDE GLUCOSYLTRANSFERASE"/>
    <property type="match status" value="1"/>
</dbReference>
<gene>
    <name evidence="9" type="ORF">GCM10007315_31670</name>
</gene>
<evidence type="ECO:0000313" key="9">
    <source>
        <dbReference type="EMBL" id="GHC64805.1"/>
    </source>
</evidence>
<dbReference type="RefSeq" id="WP_189412880.1">
    <property type="nucleotide sequence ID" value="NZ_BMYJ01000011.1"/>
</dbReference>
<sequence length="363" mass="40211">MIGTVLASGLLTAHLATVGLVGWRLTQGTGRRGVITGQPMITLLRPVCGVDAFDRETLESSFLQDWPDYELIFCAPSERDPAVALVRELIAKHPEVRALLLAGQTRITGNPKLDNLWKGWQAAGAEWICMADSNLMLPPNYLRSLVAAWDDKTGLVTSPAAGSRADGWAASLEAAFLNGNQGRLQLACDSLGQGFAQGKSLFWNKSLLEEAGGLLKLGRWLAEDVSATRLVRAMGRKVRLTPAPFAQPLGRRKFRAVWDRQLRWSRVRRDGFPGIFALEWVNGAFLPVLLLMLAGHSELLLPFVALWYGAEWALARLAGWPHGWRDLLAMPLRDALIWPLWLATWARRGIVWRGHEMDIPEAS</sequence>
<evidence type="ECO:0000313" key="10">
    <source>
        <dbReference type="Proteomes" id="UP000638981"/>
    </source>
</evidence>
<dbReference type="AlphaFoldDB" id="A0A918TXI5"/>
<evidence type="ECO:0000256" key="3">
    <source>
        <dbReference type="ARBA" id="ARBA00004991"/>
    </source>
</evidence>
<dbReference type="Pfam" id="PF13506">
    <property type="entry name" value="Glyco_transf_21"/>
    <property type="match status" value="1"/>
</dbReference>
<evidence type="ECO:0000256" key="2">
    <source>
        <dbReference type="ARBA" id="ARBA00004760"/>
    </source>
</evidence>
<dbReference type="InterPro" id="IPR029044">
    <property type="entry name" value="Nucleotide-diphossugar_trans"/>
</dbReference>
<keyword evidence="7" id="KW-1133">Transmembrane helix</keyword>
<evidence type="ECO:0000256" key="8">
    <source>
        <dbReference type="ARBA" id="ARBA00023136"/>
    </source>
</evidence>
<evidence type="ECO:0000256" key="7">
    <source>
        <dbReference type="ARBA" id="ARBA00022989"/>
    </source>
</evidence>
<proteinExistence type="predicted"/>
<dbReference type="GO" id="GO:0016020">
    <property type="term" value="C:membrane"/>
    <property type="evidence" value="ECO:0007669"/>
    <property type="project" value="UniProtKB-SubCell"/>
</dbReference>
<dbReference type="GO" id="GO:0006679">
    <property type="term" value="P:glucosylceramide biosynthetic process"/>
    <property type="evidence" value="ECO:0007669"/>
    <property type="project" value="TreeGrafter"/>
</dbReference>
<dbReference type="EMBL" id="BMYJ01000011">
    <property type="protein sequence ID" value="GHC64805.1"/>
    <property type="molecule type" value="Genomic_DNA"/>
</dbReference>
<dbReference type="Gene3D" id="3.90.550.10">
    <property type="entry name" value="Spore Coat Polysaccharide Biosynthesis Protein SpsA, Chain A"/>
    <property type="match status" value="1"/>
</dbReference>